<evidence type="ECO:0000313" key="2">
    <source>
        <dbReference type="Proteomes" id="UP000807025"/>
    </source>
</evidence>
<dbReference type="AlphaFoldDB" id="A0A9P5ZNY0"/>
<accession>A0A9P5ZNY0</accession>
<dbReference type="Proteomes" id="UP000807025">
    <property type="component" value="Unassembled WGS sequence"/>
</dbReference>
<name>A0A9P5ZNY0_PLEER</name>
<reference evidence="1" key="1">
    <citation type="submission" date="2020-11" db="EMBL/GenBank/DDBJ databases">
        <authorList>
            <consortium name="DOE Joint Genome Institute"/>
            <person name="Ahrendt S."/>
            <person name="Riley R."/>
            <person name="Andreopoulos W."/>
            <person name="Labutti K."/>
            <person name="Pangilinan J."/>
            <person name="Ruiz-Duenas F.J."/>
            <person name="Barrasa J.M."/>
            <person name="Sanchez-Garcia M."/>
            <person name="Camarero S."/>
            <person name="Miyauchi S."/>
            <person name="Serrano A."/>
            <person name="Linde D."/>
            <person name="Babiker R."/>
            <person name="Drula E."/>
            <person name="Ayuso-Fernandez I."/>
            <person name="Pacheco R."/>
            <person name="Padilla G."/>
            <person name="Ferreira P."/>
            <person name="Barriuso J."/>
            <person name="Kellner H."/>
            <person name="Castanera R."/>
            <person name="Alfaro M."/>
            <person name="Ramirez L."/>
            <person name="Pisabarro A.G."/>
            <person name="Kuo A."/>
            <person name="Tritt A."/>
            <person name="Lipzen A."/>
            <person name="He G."/>
            <person name="Yan M."/>
            <person name="Ng V."/>
            <person name="Cullen D."/>
            <person name="Martin F."/>
            <person name="Rosso M.-N."/>
            <person name="Henrissat B."/>
            <person name="Hibbett D."/>
            <person name="Martinez A.T."/>
            <person name="Grigoriev I.V."/>
        </authorList>
    </citation>
    <scope>NUCLEOTIDE SEQUENCE</scope>
    <source>
        <strain evidence="1">ATCC 90797</strain>
    </source>
</reference>
<keyword evidence="2" id="KW-1185">Reference proteome</keyword>
<sequence>MTYFLDQISKYIRFDCALHKGSISIINPVPGGYYEFTCVYNLKPEILTKFSVFNKSGAIVLHRPQYGLQAVISNGTLDPMSNLNHNISKTNSKAKLYSKPAACTSPVVPPTAVTPLQSITLTPQQCELLEDLFFEKLEHEKHIKQHIAKSIMLHQSTKAKKRANKLAAQCEHLRQEHAPITPTTDSSPSVESPIASSLSMIINNTDAPTSPQDTN</sequence>
<protein>
    <submittedName>
        <fullName evidence="1">Uncharacterized protein</fullName>
    </submittedName>
</protein>
<organism evidence="1 2">
    <name type="scientific">Pleurotus eryngii</name>
    <name type="common">Boletus of the steppes</name>
    <dbReference type="NCBI Taxonomy" id="5323"/>
    <lineage>
        <taxon>Eukaryota</taxon>
        <taxon>Fungi</taxon>
        <taxon>Dikarya</taxon>
        <taxon>Basidiomycota</taxon>
        <taxon>Agaricomycotina</taxon>
        <taxon>Agaricomycetes</taxon>
        <taxon>Agaricomycetidae</taxon>
        <taxon>Agaricales</taxon>
        <taxon>Pleurotineae</taxon>
        <taxon>Pleurotaceae</taxon>
        <taxon>Pleurotus</taxon>
    </lineage>
</organism>
<dbReference type="EMBL" id="MU154616">
    <property type="protein sequence ID" value="KAF9491568.1"/>
    <property type="molecule type" value="Genomic_DNA"/>
</dbReference>
<evidence type="ECO:0000313" key="1">
    <source>
        <dbReference type="EMBL" id="KAF9491568.1"/>
    </source>
</evidence>
<gene>
    <name evidence="1" type="ORF">BDN71DRAFT_1433870</name>
</gene>
<proteinExistence type="predicted"/>
<comment type="caution">
    <text evidence="1">The sequence shown here is derived from an EMBL/GenBank/DDBJ whole genome shotgun (WGS) entry which is preliminary data.</text>
</comment>